<organism evidence="1">
    <name type="scientific">Neobodo designis</name>
    <name type="common">Flagellated protozoan</name>
    <name type="synonym">Bodo designis</name>
    <dbReference type="NCBI Taxonomy" id="312471"/>
    <lineage>
        <taxon>Eukaryota</taxon>
        <taxon>Discoba</taxon>
        <taxon>Euglenozoa</taxon>
        <taxon>Kinetoplastea</taxon>
        <taxon>Metakinetoplastina</taxon>
        <taxon>Neobodonida</taxon>
        <taxon>Neobodo</taxon>
    </lineage>
</organism>
<name>A0A7S1LP00_NEODS</name>
<evidence type="ECO:0000313" key="1">
    <source>
        <dbReference type="EMBL" id="CAD9109624.1"/>
    </source>
</evidence>
<protein>
    <submittedName>
        <fullName evidence="1">Uncharacterized protein</fullName>
    </submittedName>
</protein>
<gene>
    <name evidence="1" type="ORF">NDES1114_LOCUS11509</name>
</gene>
<sequence>MALRRTPVVGFHYYAGAHRFALPGTPRVSKAELDELKFEPKTRQQWDYDAIDERLTSASEFGNWHKRPDFDGPRADNTTTNMGSTTSNVPHFKKLHEHFDKYMEPGQDPKAQAARAVGEHWDSANFYYPGEAWQRNRPSFRSVPAELLNKQTWYHWSDMYFQWHEIQTTSRSRQYASPMWPPPGYIKPKYQTKREFVFGVEEPGLLSEIERFTWSKAWHESNNRHGPYETVGWALLLFMMYHMMRESGSAMKWKTLHANQYYPGRQLVRSWGEPKDWEKEDWWWQQPLENFPNQGEVWYFDLIKNKYINHLKKVEEEERVRQELAAEGV</sequence>
<dbReference type="EMBL" id="HBGF01017514">
    <property type="protein sequence ID" value="CAD9109624.1"/>
    <property type="molecule type" value="Transcribed_RNA"/>
</dbReference>
<accession>A0A7S1LP00</accession>
<reference evidence="1" key="1">
    <citation type="submission" date="2021-01" db="EMBL/GenBank/DDBJ databases">
        <authorList>
            <person name="Corre E."/>
            <person name="Pelletier E."/>
            <person name="Niang G."/>
            <person name="Scheremetjew M."/>
            <person name="Finn R."/>
            <person name="Kale V."/>
            <person name="Holt S."/>
            <person name="Cochrane G."/>
            <person name="Meng A."/>
            <person name="Brown T."/>
            <person name="Cohen L."/>
        </authorList>
    </citation>
    <scope>NUCLEOTIDE SEQUENCE</scope>
    <source>
        <strain evidence="1">CCAP 1951/1</strain>
    </source>
</reference>
<dbReference type="AlphaFoldDB" id="A0A7S1LP00"/>
<proteinExistence type="predicted"/>